<dbReference type="eggNOG" id="COG3577">
    <property type="taxonomic scope" value="Bacteria"/>
</dbReference>
<dbReference type="Gene3D" id="2.40.70.10">
    <property type="entry name" value="Acid Proteases"/>
    <property type="match status" value="1"/>
</dbReference>
<proteinExistence type="predicted"/>
<dbReference type="EMBL" id="JRMW01000039">
    <property type="protein sequence ID" value="KGF03416.1"/>
    <property type="molecule type" value="Genomic_DNA"/>
</dbReference>
<dbReference type="OrthoDB" id="1690291at2"/>
<dbReference type="RefSeq" id="WP_037328437.1">
    <property type="nucleotide sequence ID" value="NZ_JRMW01000039.1"/>
</dbReference>
<name>A0A095X122_9FIRM</name>
<evidence type="ECO:0000313" key="1">
    <source>
        <dbReference type="EMBL" id="KGF03416.1"/>
    </source>
</evidence>
<sequence length="257" mass="28416">MDFSLVPVADKTFFNYIYLGLGSNGRGLIALFNTRGNTMVKESVASELDINLLDEDYIDDKKTYKRAILGDLLIGGLRLSKVPVLVAKDSAFDLGTDSLGNTNDCDMVLGWNVISQFAWRANPREGRFEVQTSDFKASKEKNNRPIINIGFNDKIIKAAIDTSRPFTIISPSLAKEALENDPNVKDTLAMMGESTDAITSINRFVFTNDNKEVSLGSTQIEPDLEGKDIQVVFGADLLRSIKWAICGPSGYIRLENF</sequence>
<gene>
    <name evidence="1" type="ORF">HMPREF1630_07500</name>
</gene>
<dbReference type="InterPro" id="IPR021109">
    <property type="entry name" value="Peptidase_aspartic_dom_sf"/>
</dbReference>
<comment type="caution">
    <text evidence="1">The sequence shown here is derived from an EMBL/GenBank/DDBJ whole genome shotgun (WGS) entry which is preliminary data.</text>
</comment>
<organism evidence="1 2">
    <name type="scientific">Anaerococcus lactolyticus S7-1-13</name>
    <dbReference type="NCBI Taxonomy" id="1284686"/>
    <lineage>
        <taxon>Bacteria</taxon>
        <taxon>Bacillati</taxon>
        <taxon>Bacillota</taxon>
        <taxon>Tissierellia</taxon>
        <taxon>Tissierellales</taxon>
        <taxon>Peptoniphilaceae</taxon>
        <taxon>Anaerococcus</taxon>
    </lineage>
</organism>
<dbReference type="AlphaFoldDB" id="A0A095X122"/>
<protein>
    <submittedName>
        <fullName evidence="1">Uncharacterized protein</fullName>
    </submittedName>
</protein>
<dbReference type="Proteomes" id="UP000029579">
    <property type="component" value="Unassembled WGS sequence"/>
</dbReference>
<reference evidence="1 2" key="1">
    <citation type="submission" date="2014-07" db="EMBL/GenBank/DDBJ databases">
        <authorList>
            <person name="McCorrison J."/>
            <person name="Sanka R."/>
            <person name="Torralba M."/>
            <person name="Gillis M."/>
            <person name="Haft D.H."/>
            <person name="Methe B."/>
            <person name="Sutton G."/>
            <person name="Nelson K.E."/>
        </authorList>
    </citation>
    <scope>NUCLEOTIDE SEQUENCE [LARGE SCALE GENOMIC DNA]</scope>
    <source>
        <strain evidence="1 2">S7-1-13</strain>
    </source>
</reference>
<accession>A0A095X122</accession>
<evidence type="ECO:0000313" key="2">
    <source>
        <dbReference type="Proteomes" id="UP000029579"/>
    </source>
</evidence>